<evidence type="ECO:0000313" key="16">
    <source>
        <dbReference type="Proteomes" id="UP000466130"/>
    </source>
</evidence>
<dbReference type="Proteomes" id="UP000466130">
    <property type="component" value="Unassembled WGS sequence"/>
</dbReference>
<comment type="similarity">
    <text evidence="10">Belongs to the MurCDEF family. MurF subfamily.</text>
</comment>
<keyword evidence="5 10" id="KW-0067">ATP-binding</keyword>
<dbReference type="InterPro" id="IPR004101">
    <property type="entry name" value="Mur_ligase_C"/>
</dbReference>
<evidence type="ECO:0000256" key="10">
    <source>
        <dbReference type="HAMAP-Rule" id="MF_02019"/>
    </source>
</evidence>
<proteinExistence type="inferred from homology"/>
<dbReference type="InterPro" id="IPR005863">
    <property type="entry name" value="UDP-N-AcMur_synth"/>
</dbReference>
<dbReference type="HAMAP" id="MF_02019">
    <property type="entry name" value="MurF"/>
    <property type="match status" value="1"/>
</dbReference>
<name>A0ABQ6XAY8_9GAMM</name>
<comment type="subcellular location">
    <subcellularLocation>
        <location evidence="10 11">Cytoplasm</location>
    </subcellularLocation>
</comment>
<evidence type="ECO:0000256" key="2">
    <source>
        <dbReference type="ARBA" id="ARBA00022598"/>
    </source>
</evidence>
<evidence type="ECO:0000313" key="15">
    <source>
        <dbReference type="EMBL" id="KAE8439169.1"/>
    </source>
</evidence>
<dbReference type="Pfam" id="PF02875">
    <property type="entry name" value="Mur_ligase_C"/>
    <property type="match status" value="1"/>
</dbReference>
<keyword evidence="6 10" id="KW-0133">Cell shape</keyword>
<comment type="caution">
    <text evidence="10">Lacks conserved residue(s) required for the propagation of feature annotation.</text>
</comment>
<dbReference type="Pfam" id="PF08245">
    <property type="entry name" value="Mur_ligase_M"/>
    <property type="match status" value="1"/>
</dbReference>
<evidence type="ECO:0000256" key="9">
    <source>
        <dbReference type="ARBA" id="ARBA00023316"/>
    </source>
</evidence>
<evidence type="ECO:0000256" key="4">
    <source>
        <dbReference type="ARBA" id="ARBA00022741"/>
    </source>
</evidence>
<evidence type="ECO:0000256" key="8">
    <source>
        <dbReference type="ARBA" id="ARBA00023306"/>
    </source>
</evidence>
<dbReference type="SUPFAM" id="SSF53623">
    <property type="entry name" value="MurD-like peptide ligases, catalytic domain"/>
    <property type="match status" value="1"/>
</dbReference>
<organism evidence="15 16">
    <name type="scientific">Vreelandella piezotolerans</name>
    <dbReference type="NCBI Taxonomy" id="2609667"/>
    <lineage>
        <taxon>Bacteria</taxon>
        <taxon>Pseudomonadati</taxon>
        <taxon>Pseudomonadota</taxon>
        <taxon>Gammaproteobacteria</taxon>
        <taxon>Oceanospirillales</taxon>
        <taxon>Halomonadaceae</taxon>
        <taxon>Vreelandella</taxon>
    </lineage>
</organism>
<dbReference type="InterPro" id="IPR036565">
    <property type="entry name" value="Mur-like_cat_sf"/>
</dbReference>
<keyword evidence="9 10" id="KW-0961">Cell wall biogenesis/degradation</keyword>
<dbReference type="GO" id="GO:0016874">
    <property type="term" value="F:ligase activity"/>
    <property type="evidence" value="ECO:0007669"/>
    <property type="project" value="UniProtKB-KW"/>
</dbReference>
<keyword evidence="7 10" id="KW-0573">Peptidoglycan synthesis</keyword>
<dbReference type="InterPro" id="IPR035911">
    <property type="entry name" value="MurE/MurF_N"/>
</dbReference>
<comment type="catalytic activity">
    <reaction evidence="10 11">
        <text>D-alanyl-D-alanine + UDP-N-acetyl-alpha-D-muramoyl-L-alanyl-gamma-D-glutamyl-meso-2,6-diaminopimelate + ATP = UDP-N-acetyl-alpha-D-muramoyl-L-alanyl-gamma-D-glutamyl-meso-2,6-diaminopimeloyl-D-alanyl-D-alanine + ADP + phosphate + H(+)</text>
        <dbReference type="Rhea" id="RHEA:28374"/>
        <dbReference type="ChEBI" id="CHEBI:15378"/>
        <dbReference type="ChEBI" id="CHEBI:30616"/>
        <dbReference type="ChEBI" id="CHEBI:43474"/>
        <dbReference type="ChEBI" id="CHEBI:57822"/>
        <dbReference type="ChEBI" id="CHEBI:61386"/>
        <dbReference type="ChEBI" id="CHEBI:83905"/>
        <dbReference type="ChEBI" id="CHEBI:456216"/>
        <dbReference type="EC" id="6.3.2.10"/>
    </reaction>
</comment>
<dbReference type="EMBL" id="VWRT01000004">
    <property type="protein sequence ID" value="KAE8439169.1"/>
    <property type="molecule type" value="Genomic_DNA"/>
</dbReference>
<dbReference type="InterPro" id="IPR036615">
    <property type="entry name" value="Mur_ligase_C_dom_sf"/>
</dbReference>
<keyword evidence="3 10" id="KW-0132">Cell division</keyword>
<keyword evidence="16" id="KW-1185">Reference proteome</keyword>
<sequence length="452" mass="47170">MMWTLTEVAAALGVGVSPINGAQWVSSVVTDTRKIIPGCLFVALKGPRFDGHAFVEQAREQGAVAALVERPVESALPQLVCSDTRLGLGLLAKAWRRRFDLPLIAVTGNSGKTTVKEITAALLSPLGDVLATSGNLNNDIGAPLTLLRLSHEHQAGVIELGANHLGEIAWTSQLTAPQVAIITNVTGAHVGEFGGMGQIAQAKSEILSGLGSDGTAVINRDDRYHDFWSACAAPRRCVSYGLHEDADVHAQALSCDPQGRYAFTLVAHGQRLGDVNLPLIGKHNVSNALAASAAALALGVSSQDVVAGLGGLTSLSGRLSLVAGLRHSTLLDDTYNANPGAVKAALDALASFPAPRWCALGAMGELGGESQALHAEVGRYAASLGIDMLVTYGEAARAASDAFGRGQHFDDHETLVRHIIHSLPPHATLLVKGSRSAGMEMVITALRADETR</sequence>
<dbReference type="RefSeq" id="WP_153842878.1">
    <property type="nucleotide sequence ID" value="NZ_CP048602.1"/>
</dbReference>
<feature type="domain" description="Mur ligase N-terminal catalytic" evidence="12">
    <location>
        <begin position="26"/>
        <end position="72"/>
    </location>
</feature>
<keyword evidence="1 10" id="KW-0963">Cytoplasm</keyword>
<dbReference type="PANTHER" id="PTHR43024:SF1">
    <property type="entry name" value="UDP-N-ACETYLMURAMOYL-TRIPEPTIDE--D-ALANYL-D-ALANINE LIGASE"/>
    <property type="match status" value="1"/>
</dbReference>
<evidence type="ECO:0000256" key="11">
    <source>
        <dbReference type="RuleBase" id="RU004136"/>
    </source>
</evidence>
<comment type="caution">
    <text evidence="15">The sequence shown here is derived from an EMBL/GenBank/DDBJ whole genome shotgun (WGS) entry which is preliminary data.</text>
</comment>
<gene>
    <name evidence="10" type="primary">murF</name>
    <name evidence="15" type="ORF">F1978_06650</name>
</gene>
<dbReference type="Gene3D" id="3.40.1190.10">
    <property type="entry name" value="Mur-like, catalytic domain"/>
    <property type="match status" value="1"/>
</dbReference>
<keyword evidence="2 10" id="KW-0436">Ligase</keyword>
<comment type="function">
    <text evidence="10 11">Involved in cell wall formation. Catalyzes the final step in the synthesis of UDP-N-acetylmuramoyl-pentapeptide, the precursor of murein.</text>
</comment>
<protein>
    <recommendedName>
        <fullName evidence="10 11">UDP-N-acetylmuramoyl-tripeptide--D-alanyl-D-alanine ligase</fullName>
        <ecNumber evidence="10 11">6.3.2.10</ecNumber>
    </recommendedName>
    <alternativeName>
        <fullName evidence="10">D-alanyl-D-alanine-adding enzyme</fullName>
    </alternativeName>
</protein>
<dbReference type="EC" id="6.3.2.10" evidence="10 11"/>
<dbReference type="Pfam" id="PF01225">
    <property type="entry name" value="Mur_ligase"/>
    <property type="match status" value="1"/>
</dbReference>
<evidence type="ECO:0000259" key="12">
    <source>
        <dbReference type="Pfam" id="PF01225"/>
    </source>
</evidence>
<dbReference type="NCBIfam" id="TIGR01143">
    <property type="entry name" value="murF"/>
    <property type="match status" value="1"/>
</dbReference>
<dbReference type="PANTHER" id="PTHR43024">
    <property type="entry name" value="UDP-N-ACETYLMURAMOYL-TRIPEPTIDE--D-ALANYL-D-ALANINE LIGASE"/>
    <property type="match status" value="1"/>
</dbReference>
<evidence type="ECO:0000259" key="13">
    <source>
        <dbReference type="Pfam" id="PF02875"/>
    </source>
</evidence>
<dbReference type="Gene3D" id="3.90.190.20">
    <property type="entry name" value="Mur ligase, C-terminal domain"/>
    <property type="match status" value="1"/>
</dbReference>
<dbReference type="SUPFAM" id="SSF53244">
    <property type="entry name" value="MurD-like peptide ligases, peptide-binding domain"/>
    <property type="match status" value="1"/>
</dbReference>
<evidence type="ECO:0000256" key="1">
    <source>
        <dbReference type="ARBA" id="ARBA00022490"/>
    </source>
</evidence>
<evidence type="ECO:0000256" key="5">
    <source>
        <dbReference type="ARBA" id="ARBA00022840"/>
    </source>
</evidence>
<evidence type="ECO:0000259" key="14">
    <source>
        <dbReference type="Pfam" id="PF08245"/>
    </source>
</evidence>
<keyword evidence="8 10" id="KW-0131">Cell cycle</keyword>
<dbReference type="Gene3D" id="3.40.1390.10">
    <property type="entry name" value="MurE/MurF, N-terminal domain"/>
    <property type="match status" value="1"/>
</dbReference>
<reference evidence="15 16" key="1">
    <citation type="submission" date="2019-09" db="EMBL/GenBank/DDBJ databases">
        <title>The Halomonas whole genome shotgun (WGS).</title>
        <authorList>
            <person name="Xie Z."/>
        </authorList>
    </citation>
    <scope>NUCLEOTIDE SEQUENCE [LARGE SCALE GENOMIC DNA]</scope>
    <source>
        <strain evidence="15 16">NBT06E8</strain>
    </source>
</reference>
<dbReference type="SUPFAM" id="SSF63418">
    <property type="entry name" value="MurE/MurF N-terminal domain"/>
    <property type="match status" value="1"/>
</dbReference>
<evidence type="ECO:0000256" key="3">
    <source>
        <dbReference type="ARBA" id="ARBA00022618"/>
    </source>
</evidence>
<comment type="pathway">
    <text evidence="10 11">Cell wall biogenesis; peptidoglycan biosynthesis.</text>
</comment>
<feature type="domain" description="Mur ligase C-terminal" evidence="13">
    <location>
        <begin position="317"/>
        <end position="435"/>
    </location>
</feature>
<feature type="domain" description="Mur ligase central" evidence="14">
    <location>
        <begin position="106"/>
        <end position="295"/>
    </location>
</feature>
<evidence type="ECO:0000256" key="6">
    <source>
        <dbReference type="ARBA" id="ARBA00022960"/>
    </source>
</evidence>
<accession>A0ABQ6XAY8</accession>
<dbReference type="InterPro" id="IPR013221">
    <property type="entry name" value="Mur_ligase_cen"/>
</dbReference>
<keyword evidence="4 10" id="KW-0547">Nucleotide-binding</keyword>
<dbReference type="InterPro" id="IPR000713">
    <property type="entry name" value="Mur_ligase_N"/>
</dbReference>
<evidence type="ECO:0000256" key="7">
    <source>
        <dbReference type="ARBA" id="ARBA00022984"/>
    </source>
</evidence>
<dbReference type="InterPro" id="IPR051046">
    <property type="entry name" value="MurCDEF_CellWall_CoF430Synth"/>
</dbReference>